<proteinExistence type="predicted"/>
<feature type="compositionally biased region" description="Basic and acidic residues" evidence="1">
    <location>
        <begin position="30"/>
        <end position="40"/>
    </location>
</feature>
<comment type="caution">
    <text evidence="2">The sequence shown here is derived from an EMBL/GenBank/DDBJ whole genome shotgun (WGS) entry which is preliminary data.</text>
</comment>
<feature type="compositionally biased region" description="Basic and acidic residues" evidence="1">
    <location>
        <begin position="1"/>
        <end position="10"/>
    </location>
</feature>
<evidence type="ECO:0000256" key="1">
    <source>
        <dbReference type="SAM" id="MobiDB-lite"/>
    </source>
</evidence>
<sequence>MPEHNRSTPEHRHRPPEIWVPPPSSAVGHRRSDADRPPTT</sequence>
<evidence type="ECO:0000313" key="3">
    <source>
        <dbReference type="Proteomes" id="UP000265520"/>
    </source>
</evidence>
<dbReference type="EMBL" id="LXQA011354090">
    <property type="protein sequence ID" value="MCI94363.1"/>
    <property type="molecule type" value="Genomic_DNA"/>
</dbReference>
<protein>
    <submittedName>
        <fullName evidence="2">Uncharacterized protein</fullName>
    </submittedName>
</protein>
<keyword evidence="3" id="KW-1185">Reference proteome</keyword>
<feature type="non-terminal residue" evidence="2">
    <location>
        <position position="40"/>
    </location>
</feature>
<dbReference type="AlphaFoldDB" id="A0A392W3P1"/>
<reference evidence="2 3" key="1">
    <citation type="journal article" date="2018" name="Front. Plant Sci.">
        <title>Red Clover (Trifolium pratense) and Zigzag Clover (T. medium) - A Picture of Genomic Similarities and Differences.</title>
        <authorList>
            <person name="Dluhosova J."/>
            <person name="Istvanek J."/>
            <person name="Nedelnik J."/>
            <person name="Repkova J."/>
        </authorList>
    </citation>
    <scope>NUCLEOTIDE SEQUENCE [LARGE SCALE GENOMIC DNA]</scope>
    <source>
        <strain evidence="3">cv. 10/8</strain>
        <tissue evidence="2">Leaf</tissue>
    </source>
</reference>
<evidence type="ECO:0000313" key="2">
    <source>
        <dbReference type="EMBL" id="MCI94363.1"/>
    </source>
</evidence>
<name>A0A392W3P1_9FABA</name>
<organism evidence="2 3">
    <name type="scientific">Trifolium medium</name>
    <dbReference type="NCBI Taxonomy" id="97028"/>
    <lineage>
        <taxon>Eukaryota</taxon>
        <taxon>Viridiplantae</taxon>
        <taxon>Streptophyta</taxon>
        <taxon>Embryophyta</taxon>
        <taxon>Tracheophyta</taxon>
        <taxon>Spermatophyta</taxon>
        <taxon>Magnoliopsida</taxon>
        <taxon>eudicotyledons</taxon>
        <taxon>Gunneridae</taxon>
        <taxon>Pentapetalae</taxon>
        <taxon>rosids</taxon>
        <taxon>fabids</taxon>
        <taxon>Fabales</taxon>
        <taxon>Fabaceae</taxon>
        <taxon>Papilionoideae</taxon>
        <taxon>50 kb inversion clade</taxon>
        <taxon>NPAAA clade</taxon>
        <taxon>Hologalegina</taxon>
        <taxon>IRL clade</taxon>
        <taxon>Trifolieae</taxon>
        <taxon>Trifolium</taxon>
    </lineage>
</organism>
<feature type="region of interest" description="Disordered" evidence="1">
    <location>
        <begin position="1"/>
        <end position="40"/>
    </location>
</feature>
<accession>A0A392W3P1</accession>
<dbReference type="Proteomes" id="UP000265520">
    <property type="component" value="Unassembled WGS sequence"/>
</dbReference>